<dbReference type="Proteomes" id="UP001162992">
    <property type="component" value="Chromosome 3"/>
</dbReference>
<dbReference type="EMBL" id="CM055094">
    <property type="protein sequence ID" value="KAJ7562870.1"/>
    <property type="molecule type" value="Genomic_DNA"/>
</dbReference>
<sequence>MADKIHVILEYLHQNNFKTAEAALKAELKFRNVHHDTENKDVDLPSGVQVQSSQKESLELASQHYVQAEKPDTSITDKAVENEDPHSEKREFYSDSTERLNTSMCVESFSAKDCSELELSDSQRPSVLQRFCEISDSKLELLEVQHEKLLEADLSHLESSSLQREWFNFDTVVPVSGALKALANLQNTVTDSKSKNLQKVGPPKKLGGSHSKEESTETLVPYVQGHGATSLETKNGPLWLLPEGEVDLGHTIVKTGLQHGKVYPLDEVGSPQETKLSFPQQEDIQTVVSEKAFAETGIEEEKLLQRLQEGVFQHDENTFQHEKVTVVQECFPSERAKHSKSTSYRQEPFTIPSERSNCEDIERFQGFSRQGILVESGKGNIPYLSTWQEETMEVTYGSSALPKLIYAPQHSFQFLDVRSCEKERLFSQGSVEAQNRSHDGSGSSQPMAVSCDSDQNLQELTTADCVDISEERQETLPRLPPVRLKSWDKTLEPTRELFGLNLNSSEENIHVNTTIAHEASFGLGSFLDVPVGQDVSSSGGKRLTGNSRPSVSHGIIEDMSELLSGFATAGDGRSESVIDYPDEYWDSDAYEDDDDPGYLRQPVDDEAWFLATELFYPSEDGRSRPSIDYSQLQPTKDYKKCDDDERSFVDSYFSGEEVYRSKGGLKADGNEQEELRKHCSLSRGMVDYNGHLLDPEELKQISAEPSWLGFIAKDQLSKEEKNRNMKKNSSSQQADTLLVNDMKASITGVPPVNESLACSGVEVRESFQVKKGEKVLQDLGDTESCSRTVFAALSRVGMHHNGDSKSSHSDGARDCLDLGIGSDEEERAVTLKYQSDLDVENMRDIQSHPLDMNSYKPVAVKGSRQRGNIGEIHSQQDKSVVPIGFGGFSFPSPSSTGDVGGSRTVIGKLVPALDVILPADEVEDYGAVGPDDTLASWRRQSDESSPVIGSRDAHGHLSTSRHSTGSGHSPDESGSREARRPEDDNFQRDDTDAVAEFDEVAAVQEQIQRLQAEEDDYEIFDLRIVHRKNRTGFEEEKDFPVVINSVIAGRYHVTEYLGSAAFSKAIQAHDLHTGMDVCMKIIKNNKDFFDQSLDEIKLLKYINRHDPADKHHILRLYDYFYHREHLFIVCELLRANLYEFHKYNRESGGEVYFTMPRLQCITRQCLEALDFLHGLGLIHCDLKPENILVKSYSRCEVKVIDLGSSCFQTDHLCSYVQSRSYRAPEVILGLPYNQKIDIWSLGCILAELSSGNVLFQNDSLATLLARVIGILGPIDPDMLAKGHDTHKYFTKNHKLYERNPDSDRMDYLLPKKTSLAHRLPMGDQGFVDFVDHLLQINPQNRPSASDALKHPWLSFPYEPISS</sequence>
<proteinExistence type="predicted"/>
<evidence type="ECO:0000313" key="2">
    <source>
        <dbReference type="Proteomes" id="UP001162992"/>
    </source>
</evidence>
<organism evidence="1 2">
    <name type="scientific">Diphasiastrum complanatum</name>
    <name type="common">Issler's clubmoss</name>
    <name type="synonym">Lycopodium complanatum</name>
    <dbReference type="NCBI Taxonomy" id="34168"/>
    <lineage>
        <taxon>Eukaryota</taxon>
        <taxon>Viridiplantae</taxon>
        <taxon>Streptophyta</taxon>
        <taxon>Embryophyta</taxon>
        <taxon>Tracheophyta</taxon>
        <taxon>Lycopodiopsida</taxon>
        <taxon>Lycopodiales</taxon>
        <taxon>Lycopodiaceae</taxon>
        <taxon>Lycopodioideae</taxon>
        <taxon>Diphasiastrum</taxon>
    </lineage>
</organism>
<gene>
    <name evidence="1" type="ORF">O6H91_03G087100</name>
</gene>
<evidence type="ECO:0000313" key="1">
    <source>
        <dbReference type="EMBL" id="KAJ7562870.1"/>
    </source>
</evidence>
<name>A0ACC2E941_DIPCM</name>
<reference evidence="2" key="1">
    <citation type="journal article" date="2024" name="Proc. Natl. Acad. Sci. U.S.A.">
        <title>Extraordinary preservation of gene collinearity over three hundred million years revealed in homosporous lycophytes.</title>
        <authorList>
            <person name="Li C."/>
            <person name="Wickell D."/>
            <person name="Kuo L.Y."/>
            <person name="Chen X."/>
            <person name="Nie B."/>
            <person name="Liao X."/>
            <person name="Peng D."/>
            <person name="Ji J."/>
            <person name="Jenkins J."/>
            <person name="Williams M."/>
            <person name="Shu S."/>
            <person name="Plott C."/>
            <person name="Barry K."/>
            <person name="Rajasekar S."/>
            <person name="Grimwood J."/>
            <person name="Han X."/>
            <person name="Sun S."/>
            <person name="Hou Z."/>
            <person name="He W."/>
            <person name="Dai G."/>
            <person name="Sun C."/>
            <person name="Schmutz J."/>
            <person name="Leebens-Mack J.H."/>
            <person name="Li F.W."/>
            <person name="Wang L."/>
        </authorList>
    </citation>
    <scope>NUCLEOTIDE SEQUENCE [LARGE SCALE GENOMIC DNA]</scope>
    <source>
        <strain evidence="2">cv. PW_Plant_1</strain>
    </source>
</reference>
<keyword evidence="2" id="KW-1185">Reference proteome</keyword>
<comment type="caution">
    <text evidence="1">The sequence shown here is derived from an EMBL/GenBank/DDBJ whole genome shotgun (WGS) entry which is preliminary data.</text>
</comment>
<accession>A0ACC2E941</accession>
<protein>
    <submittedName>
        <fullName evidence="1">Uncharacterized protein</fullName>
    </submittedName>
</protein>